<dbReference type="Proteomes" id="UP000441523">
    <property type="component" value="Unassembled WGS sequence"/>
</dbReference>
<evidence type="ECO:0000256" key="1">
    <source>
        <dbReference type="SAM" id="MobiDB-lite"/>
    </source>
</evidence>
<dbReference type="PANTHER" id="PTHR31757:SF0">
    <property type="entry name" value="SLL0781 PROTEIN"/>
    <property type="match status" value="1"/>
</dbReference>
<gene>
    <name evidence="2" type="ORF">F6X51_05605</name>
</gene>
<dbReference type="SUPFAM" id="SSF54427">
    <property type="entry name" value="NTF2-like"/>
    <property type="match status" value="1"/>
</dbReference>
<comment type="caution">
    <text evidence="2">The sequence shown here is derived from an EMBL/GenBank/DDBJ whole genome shotgun (WGS) entry which is preliminary data.</text>
</comment>
<sequence>MMRVCFGIATGILVASPLDPGLDGGPGVGNRSTRLPARHVNPRASRPGASRGPDRPRATPRPPRRCGCRRTGGDHPSRPNARCGGSGRSGLRPFATAPKPCRGSIGRNRSECLSGRAEFVALLSRKRQAEPDDRLLKALRALTRTQIAVRLNFEWHDDSGYGVRTEWNENRAFAAKGLMRQCPACIDQLPITVRSRKFPRDRFGPRPADPPGF</sequence>
<organism evidence="2 3">
    <name type="scientific">Methylobacterium planeticum</name>
    <dbReference type="NCBI Taxonomy" id="2615211"/>
    <lineage>
        <taxon>Bacteria</taxon>
        <taxon>Pseudomonadati</taxon>
        <taxon>Pseudomonadota</taxon>
        <taxon>Alphaproteobacteria</taxon>
        <taxon>Hyphomicrobiales</taxon>
        <taxon>Methylobacteriaceae</taxon>
        <taxon>Methylobacterium</taxon>
    </lineage>
</organism>
<protein>
    <submittedName>
        <fullName evidence="2">Nuclear transport factor 2 family protein</fullName>
    </submittedName>
</protein>
<proteinExistence type="predicted"/>
<dbReference type="InterPro" id="IPR009783">
    <property type="entry name" value="DUF1348"/>
</dbReference>
<reference evidence="2 3" key="1">
    <citation type="submission" date="2019-09" db="EMBL/GenBank/DDBJ databases">
        <title>YIM 132548 draft genome.</title>
        <authorList>
            <person name="Jiang L."/>
        </authorList>
    </citation>
    <scope>NUCLEOTIDE SEQUENCE [LARGE SCALE GENOMIC DNA]</scope>
    <source>
        <strain evidence="2 3">YIM 132548</strain>
    </source>
</reference>
<dbReference type="EMBL" id="VZZJ01000004">
    <property type="protein sequence ID" value="KAB1074609.1"/>
    <property type="molecule type" value="Genomic_DNA"/>
</dbReference>
<dbReference type="Pfam" id="PF07080">
    <property type="entry name" value="DUF1348"/>
    <property type="match status" value="1"/>
</dbReference>
<dbReference type="PANTHER" id="PTHR31757">
    <property type="entry name" value="SLL0781 PROTEIN"/>
    <property type="match status" value="1"/>
</dbReference>
<accession>A0A6N6MU30</accession>
<evidence type="ECO:0000313" key="3">
    <source>
        <dbReference type="Proteomes" id="UP000441523"/>
    </source>
</evidence>
<evidence type="ECO:0000313" key="2">
    <source>
        <dbReference type="EMBL" id="KAB1074609.1"/>
    </source>
</evidence>
<keyword evidence="3" id="KW-1185">Reference proteome</keyword>
<dbReference type="AlphaFoldDB" id="A0A6N6MU30"/>
<dbReference type="InterPro" id="IPR032710">
    <property type="entry name" value="NTF2-like_dom_sf"/>
</dbReference>
<feature type="region of interest" description="Disordered" evidence="1">
    <location>
        <begin position="16"/>
        <end position="100"/>
    </location>
</feature>
<dbReference type="Gene3D" id="3.10.450.50">
    <property type="match status" value="1"/>
</dbReference>
<name>A0A6N6MU30_9HYPH</name>